<name>A0ABS5QT02_9LACO</name>
<reference evidence="1 2" key="1">
    <citation type="submission" date="2020-02" db="EMBL/GenBank/DDBJ databases">
        <title>Fructobacillus sp. isolated from paper mulberry of Taiwan.</title>
        <authorList>
            <person name="Lin S.-T."/>
        </authorList>
    </citation>
    <scope>NUCLEOTIDE SEQUENCE [LARGE SCALE GENOMIC DNA]</scope>
    <source>
        <strain evidence="1 2">M1-10</strain>
    </source>
</reference>
<proteinExistence type="predicted"/>
<gene>
    <name evidence="1" type="ORF">G6R27_06205</name>
</gene>
<dbReference type="Pfam" id="PF10978">
    <property type="entry name" value="DUF2785"/>
    <property type="match status" value="1"/>
</dbReference>
<organism evidence="1 2">
    <name type="scientific">Fructobacillus papyriferae</name>
    <dbReference type="NCBI Taxonomy" id="2713171"/>
    <lineage>
        <taxon>Bacteria</taxon>
        <taxon>Bacillati</taxon>
        <taxon>Bacillota</taxon>
        <taxon>Bacilli</taxon>
        <taxon>Lactobacillales</taxon>
        <taxon>Lactobacillaceae</taxon>
        <taxon>Fructobacillus</taxon>
    </lineage>
</organism>
<dbReference type="EMBL" id="JAAMFI010000004">
    <property type="protein sequence ID" value="MBS9335615.1"/>
    <property type="molecule type" value="Genomic_DNA"/>
</dbReference>
<accession>A0ABS5QT02</accession>
<keyword evidence="2" id="KW-1185">Reference proteome</keyword>
<dbReference type="RefSeq" id="WP_213820202.1">
    <property type="nucleotide sequence ID" value="NZ_JAAMFI010000004.1"/>
</dbReference>
<dbReference type="Proteomes" id="UP001519418">
    <property type="component" value="Unassembled WGS sequence"/>
</dbReference>
<protein>
    <submittedName>
        <fullName evidence="1">DUF2785 domain-containing protein</fullName>
    </submittedName>
</protein>
<evidence type="ECO:0000313" key="2">
    <source>
        <dbReference type="Proteomes" id="UP001519418"/>
    </source>
</evidence>
<comment type="caution">
    <text evidence="1">The sequence shown here is derived from an EMBL/GenBank/DDBJ whole genome shotgun (WGS) entry which is preliminary data.</text>
</comment>
<evidence type="ECO:0000313" key="1">
    <source>
        <dbReference type="EMBL" id="MBS9335615.1"/>
    </source>
</evidence>
<dbReference type="InterPro" id="IPR021247">
    <property type="entry name" value="DUF2785"/>
</dbReference>
<sequence length="329" mass="37713">MDQLTMVAEKQAILLKQLRAGELFESLPDLLKAIRDELHYEKATPVSPILSEDELMRQMVDYQNLWSNQDDGVSAYINDEDLRRFVNLLSSPKESVRDTGAFFFLGNAIQNGHLNSQQLGWLTAEVIADNRLFAHLLEEENDGAFYRSYCVAILAILLNENLVAEKPFITSELLEALVGQLGMYLLLEKDTRGYLADHGWVHIYTHLANALGLLFDQKGLKRADKLYLLGCLMTNLRLIDTPLTMGEQGRLVGTILNLTKRHELYADYLLLSLKLWRQDLVNEPFTQSRASWQMLYNRVDFFQQILAYGPDASPEEIWQYAQSTKNYLS</sequence>